<dbReference type="Gene3D" id="2.10.60.10">
    <property type="entry name" value="CD59"/>
    <property type="match status" value="1"/>
</dbReference>
<dbReference type="AlphaFoldDB" id="A0A3M7Q1X2"/>
<dbReference type="Proteomes" id="UP000276133">
    <property type="component" value="Unassembled WGS sequence"/>
</dbReference>
<feature type="domain" description="Snake toxin/toxin-like" evidence="2">
    <location>
        <begin position="23"/>
        <end position="119"/>
    </location>
</feature>
<evidence type="ECO:0000313" key="3">
    <source>
        <dbReference type="EMBL" id="RNA05194.1"/>
    </source>
</evidence>
<organism evidence="3 4">
    <name type="scientific">Brachionus plicatilis</name>
    <name type="common">Marine rotifer</name>
    <name type="synonym">Brachionus muelleri</name>
    <dbReference type="NCBI Taxonomy" id="10195"/>
    <lineage>
        <taxon>Eukaryota</taxon>
        <taxon>Metazoa</taxon>
        <taxon>Spiralia</taxon>
        <taxon>Gnathifera</taxon>
        <taxon>Rotifera</taxon>
        <taxon>Eurotatoria</taxon>
        <taxon>Monogononta</taxon>
        <taxon>Pseudotrocha</taxon>
        <taxon>Ploima</taxon>
        <taxon>Brachionidae</taxon>
        <taxon>Brachionus</taxon>
    </lineage>
</organism>
<protein>
    <recommendedName>
        <fullName evidence="2">Snake toxin/toxin-like domain-containing protein</fullName>
    </recommendedName>
</protein>
<name>A0A3M7Q1X2_BRAPC</name>
<proteinExistence type="predicted"/>
<accession>A0A3M7Q1X2</accession>
<dbReference type="InterPro" id="IPR045860">
    <property type="entry name" value="Snake_toxin-like_sf"/>
</dbReference>
<dbReference type="SUPFAM" id="SSF57302">
    <property type="entry name" value="Snake toxin-like"/>
    <property type="match status" value="1"/>
</dbReference>
<dbReference type="Pfam" id="PF00087">
    <property type="entry name" value="Toxin_TOLIP"/>
    <property type="match status" value="1"/>
</dbReference>
<feature type="signal peptide" evidence="1">
    <location>
        <begin position="1"/>
        <end position="22"/>
    </location>
</feature>
<reference evidence="3 4" key="1">
    <citation type="journal article" date="2018" name="Sci. Rep.">
        <title>Genomic signatures of local adaptation to the degree of environmental predictability in rotifers.</title>
        <authorList>
            <person name="Franch-Gras L."/>
            <person name="Hahn C."/>
            <person name="Garcia-Roger E.M."/>
            <person name="Carmona M.J."/>
            <person name="Serra M."/>
            <person name="Gomez A."/>
        </authorList>
    </citation>
    <scope>NUCLEOTIDE SEQUENCE [LARGE SCALE GENOMIC DNA]</scope>
    <source>
        <strain evidence="3">HYR1</strain>
    </source>
</reference>
<keyword evidence="4" id="KW-1185">Reference proteome</keyword>
<evidence type="ECO:0000256" key="1">
    <source>
        <dbReference type="SAM" id="SignalP"/>
    </source>
</evidence>
<feature type="chain" id="PRO_5017930045" description="Snake toxin/toxin-like domain-containing protein" evidence="1">
    <location>
        <begin position="23"/>
        <end position="130"/>
    </location>
</feature>
<evidence type="ECO:0000259" key="2">
    <source>
        <dbReference type="Pfam" id="PF00087"/>
    </source>
</evidence>
<keyword evidence="1" id="KW-0732">Signal</keyword>
<dbReference type="InterPro" id="IPR035076">
    <property type="entry name" value="Toxin/TOLIP"/>
</dbReference>
<gene>
    <name evidence="3" type="ORF">BpHYR1_023172</name>
</gene>
<comment type="caution">
    <text evidence="3">The sequence shown here is derived from an EMBL/GenBank/DDBJ whole genome shotgun (WGS) entry which is preliminary data.</text>
</comment>
<dbReference type="EMBL" id="REGN01007822">
    <property type="protein sequence ID" value="RNA05194.1"/>
    <property type="molecule type" value="Genomic_DNA"/>
</dbReference>
<sequence length="130" mass="14152">MKSIVFLLNISLLLSLSPTSNGLQCYECAVCLGLGTLKTCDSGETYCQRKFIILKEEEKKRKGRSEEEERKEIDEKILAVVADIEIVSKSCVSSCTEVNTPIVLGYGGGIYCCNTDGCNFGISIGSSIHN</sequence>
<evidence type="ECO:0000313" key="4">
    <source>
        <dbReference type="Proteomes" id="UP000276133"/>
    </source>
</evidence>